<dbReference type="RefSeq" id="WP_379560495.1">
    <property type="nucleotide sequence ID" value="NZ_JBHUMX010000006.1"/>
</dbReference>
<dbReference type="EMBL" id="JBHUMX010000006">
    <property type="protein sequence ID" value="MFD2627836.1"/>
    <property type="molecule type" value="Genomic_DNA"/>
</dbReference>
<accession>A0ABW5PWW3</accession>
<evidence type="ECO:0000256" key="1">
    <source>
        <dbReference type="SAM" id="Coils"/>
    </source>
</evidence>
<proteinExistence type="predicted"/>
<feature type="coiled-coil region" evidence="1">
    <location>
        <begin position="11"/>
        <end position="45"/>
    </location>
</feature>
<evidence type="ECO:0000313" key="2">
    <source>
        <dbReference type="EMBL" id="MFD2627836.1"/>
    </source>
</evidence>
<dbReference type="Gene3D" id="1.20.5.110">
    <property type="match status" value="1"/>
</dbReference>
<evidence type="ECO:0000313" key="3">
    <source>
        <dbReference type="Proteomes" id="UP001597451"/>
    </source>
</evidence>
<dbReference type="Proteomes" id="UP001597451">
    <property type="component" value="Unassembled WGS sequence"/>
</dbReference>
<keyword evidence="1" id="KW-0175">Coiled coil</keyword>
<sequence>MQKEDQIIGMLGQIAGRLDKIENRLDKIEHRLDNVETRLGNVEHRLDGHDTKLDDHNQMLRGLLAGQETLLQQLEEIKISNAKEFGELKDEAFNQAAQLTMLRDDVWANRTEIYRMKRGADPQ</sequence>
<dbReference type="SUPFAM" id="SSF57997">
    <property type="entry name" value="Tropomyosin"/>
    <property type="match status" value="1"/>
</dbReference>
<organism evidence="2 3">
    <name type="scientific">Oceanobacillus kapialis</name>
    <dbReference type="NCBI Taxonomy" id="481353"/>
    <lineage>
        <taxon>Bacteria</taxon>
        <taxon>Bacillati</taxon>
        <taxon>Bacillota</taxon>
        <taxon>Bacilli</taxon>
        <taxon>Bacillales</taxon>
        <taxon>Bacillaceae</taxon>
        <taxon>Oceanobacillus</taxon>
    </lineage>
</organism>
<name>A0ABW5PWW3_9BACI</name>
<comment type="caution">
    <text evidence="2">The sequence shown here is derived from an EMBL/GenBank/DDBJ whole genome shotgun (WGS) entry which is preliminary data.</text>
</comment>
<protein>
    <submittedName>
        <fullName evidence="2">Uncharacterized protein</fullName>
    </submittedName>
</protein>
<reference evidence="3" key="1">
    <citation type="journal article" date="2019" name="Int. J. Syst. Evol. Microbiol.">
        <title>The Global Catalogue of Microorganisms (GCM) 10K type strain sequencing project: providing services to taxonomists for standard genome sequencing and annotation.</title>
        <authorList>
            <consortium name="The Broad Institute Genomics Platform"/>
            <consortium name="The Broad Institute Genome Sequencing Center for Infectious Disease"/>
            <person name="Wu L."/>
            <person name="Ma J."/>
        </authorList>
    </citation>
    <scope>NUCLEOTIDE SEQUENCE [LARGE SCALE GENOMIC DNA]</scope>
    <source>
        <strain evidence="3">TISTR 1858</strain>
    </source>
</reference>
<keyword evidence="3" id="KW-1185">Reference proteome</keyword>
<gene>
    <name evidence="2" type="ORF">ACFSUN_03380</name>
</gene>